<dbReference type="OrthoDB" id="446723at2759"/>
<evidence type="ECO:0000256" key="1">
    <source>
        <dbReference type="SAM" id="Phobius"/>
    </source>
</evidence>
<dbReference type="HOGENOM" id="CLU_1462270_0_0_1"/>
<gene>
    <name evidence="2" type="ORF">TSTA_020690</name>
</gene>
<dbReference type="RefSeq" id="XP_002484246.1">
    <property type="nucleotide sequence ID" value="XM_002484201.1"/>
</dbReference>
<evidence type="ECO:0000313" key="3">
    <source>
        <dbReference type="Proteomes" id="UP000001745"/>
    </source>
</evidence>
<evidence type="ECO:0000313" key="2">
    <source>
        <dbReference type="EMBL" id="EED17012.1"/>
    </source>
</evidence>
<keyword evidence="3" id="KW-1185">Reference proteome</keyword>
<dbReference type="Proteomes" id="UP000001745">
    <property type="component" value="Unassembled WGS sequence"/>
</dbReference>
<keyword evidence="1" id="KW-1133">Transmembrane helix</keyword>
<dbReference type="PhylomeDB" id="B8MFM2"/>
<keyword evidence="1" id="KW-0812">Transmembrane</keyword>
<dbReference type="AlphaFoldDB" id="B8MFM2"/>
<protein>
    <recommendedName>
        <fullName evidence="4">Serine aminopeptidase S33 domain-containing protein</fullName>
    </recommendedName>
</protein>
<name>B8MFM2_TALSN</name>
<dbReference type="GeneID" id="8109331"/>
<dbReference type="InParanoid" id="B8MFM2"/>
<evidence type="ECO:0008006" key="4">
    <source>
        <dbReference type="Google" id="ProtNLM"/>
    </source>
</evidence>
<dbReference type="eggNOG" id="KOG1552">
    <property type="taxonomic scope" value="Eukaryota"/>
</dbReference>
<keyword evidence="1" id="KW-0472">Membrane</keyword>
<accession>B8MFM2</accession>
<reference evidence="3" key="1">
    <citation type="journal article" date="2015" name="Genome Announc.">
        <title>Genome sequence of the AIDS-associated pathogen Penicillium marneffei (ATCC18224) and its near taxonomic relative Talaromyces stipitatus (ATCC10500).</title>
        <authorList>
            <person name="Nierman W.C."/>
            <person name="Fedorova-Abrams N.D."/>
            <person name="Andrianopoulos A."/>
        </authorList>
    </citation>
    <scope>NUCLEOTIDE SEQUENCE [LARGE SCALE GENOMIC DNA]</scope>
    <source>
        <strain evidence="3">ATCC 10500 / CBS 375.48 / QM 6759 / NRRL 1006</strain>
    </source>
</reference>
<dbReference type="VEuPathDB" id="FungiDB:TSTA_020690"/>
<dbReference type="STRING" id="441959.B8MFM2"/>
<organism evidence="2 3">
    <name type="scientific">Talaromyces stipitatus (strain ATCC 10500 / CBS 375.48 / QM 6759 / NRRL 1006)</name>
    <name type="common">Penicillium stipitatum</name>
    <dbReference type="NCBI Taxonomy" id="441959"/>
    <lineage>
        <taxon>Eukaryota</taxon>
        <taxon>Fungi</taxon>
        <taxon>Dikarya</taxon>
        <taxon>Ascomycota</taxon>
        <taxon>Pezizomycotina</taxon>
        <taxon>Eurotiomycetes</taxon>
        <taxon>Eurotiomycetidae</taxon>
        <taxon>Eurotiales</taxon>
        <taxon>Trichocomaceae</taxon>
        <taxon>Talaromyces</taxon>
        <taxon>Talaromyces sect. Talaromyces</taxon>
    </lineage>
</organism>
<dbReference type="InterPro" id="IPR029058">
    <property type="entry name" value="AB_hydrolase_fold"/>
</dbReference>
<sequence length="185" mass="20413">MQMRSIRKLKIGAGPTAGAADLCVWTNGRSILLRRVIIILYVAFMLSLLTSAQLQSQAIYLHAVQMTLFKDLNVPEAFDFLKNQIYRRHERFLVALPSGFVSDITSCSAFQLLHDDPEACLVIHMHAAAGNVASGHRIPNFCVLYSASGRPDKIHILAFDYRGFGASTGTPSEHGLILDEISIVK</sequence>
<dbReference type="SUPFAM" id="SSF53474">
    <property type="entry name" value="alpha/beta-Hydrolases"/>
    <property type="match status" value="1"/>
</dbReference>
<proteinExistence type="predicted"/>
<dbReference type="EMBL" id="EQ962656">
    <property type="protein sequence ID" value="EED17012.1"/>
    <property type="molecule type" value="Genomic_DNA"/>
</dbReference>
<feature type="transmembrane region" description="Helical" evidence="1">
    <location>
        <begin position="36"/>
        <end position="54"/>
    </location>
</feature>